<dbReference type="AlphaFoldDB" id="A0AAV4LP67"/>
<protein>
    <submittedName>
        <fullName evidence="2">Glycerol-3-phosphate dehydrogenase</fullName>
    </submittedName>
</protein>
<dbReference type="Proteomes" id="UP001497744">
    <property type="component" value="Unassembled WGS sequence"/>
</dbReference>
<comment type="caution">
    <text evidence="2">The sequence shown here is derived from an EMBL/GenBank/DDBJ whole genome shotgun (WGS) entry which is preliminary data.</text>
</comment>
<evidence type="ECO:0000313" key="2">
    <source>
        <dbReference type="EMBL" id="GIX62062.1"/>
    </source>
</evidence>
<proteinExistence type="predicted"/>
<evidence type="ECO:0000256" key="1">
    <source>
        <dbReference type="SAM" id="MobiDB-lite"/>
    </source>
</evidence>
<evidence type="ECO:0000313" key="3">
    <source>
        <dbReference type="Proteomes" id="UP001497744"/>
    </source>
</evidence>
<keyword evidence="3" id="KW-1185">Reference proteome</keyword>
<organism evidence="2 3">
    <name type="scientific">Babesia caballi</name>
    <dbReference type="NCBI Taxonomy" id="5871"/>
    <lineage>
        <taxon>Eukaryota</taxon>
        <taxon>Sar</taxon>
        <taxon>Alveolata</taxon>
        <taxon>Apicomplexa</taxon>
        <taxon>Aconoidasida</taxon>
        <taxon>Piroplasmida</taxon>
        <taxon>Babesiidae</taxon>
        <taxon>Babesia</taxon>
    </lineage>
</organism>
<feature type="compositionally biased region" description="Polar residues" evidence="1">
    <location>
        <begin position="128"/>
        <end position="142"/>
    </location>
</feature>
<reference evidence="2 3" key="1">
    <citation type="submission" date="2021-06" db="EMBL/GenBank/DDBJ databases">
        <title>Genome sequence of Babesia caballi.</title>
        <authorList>
            <person name="Yamagishi J."/>
            <person name="Kidaka T."/>
            <person name="Ochi A."/>
        </authorList>
    </citation>
    <scope>NUCLEOTIDE SEQUENCE [LARGE SCALE GENOMIC DNA]</scope>
    <source>
        <strain evidence="2">USDA-D6B2</strain>
    </source>
</reference>
<dbReference type="EMBL" id="BPLF01000001">
    <property type="protein sequence ID" value="GIX62062.1"/>
    <property type="molecule type" value="Genomic_DNA"/>
</dbReference>
<name>A0AAV4LP67_BABCB</name>
<gene>
    <name evidence="2" type="ORF">BcabD6B2_14970</name>
</gene>
<feature type="region of interest" description="Disordered" evidence="1">
    <location>
        <begin position="128"/>
        <end position="150"/>
    </location>
</feature>
<accession>A0AAV4LP67</accession>
<sequence length="406" mass="43332">MDPCNNFVIYVNPLQYERIRVRREERDRLYTKRGRPLNTYVPLAVRLESPSMKRSRYEFEAPDSTYGYVGYASQAYGLCPSTHYLPQADYGRVVSHISLANENASANFSDVATLIGGVGDRSSYTGSVISGSTSNSRGSELSPNKDRSPCVATNLGDNVLQVAPGMLGETYMTVHHSNSADSTTGMDRMRSDAYASAEPYQQMHVRRAKRNYVLPRMYGVAESFSSTSSMSSSSMVVGSHAPSSSGAAMAIPVTNSYSSVDNVATVVATPGELYAPTKLGSTSYVNGSYSAETCSGESCCSDVYAKDGYAQQGESRCYYTTTGVGCNTHVSEYCATGAYGDAEQVDIGGGELSCGYAQHVVGSGGTYPAHAVSHGAMVKPAGTVQPVIQGPVYNEYVYVTGTDAKV</sequence>
<dbReference type="GeneID" id="94193543"/>
<dbReference type="RefSeq" id="XP_067714131.1">
    <property type="nucleotide sequence ID" value="XM_067858030.1"/>
</dbReference>